<dbReference type="OrthoDB" id="8549910at2759"/>
<dbReference type="AlphaFoldDB" id="A0A556TLT8"/>
<dbReference type="PANTHER" id="PTHR40472">
    <property type="entry name" value="RICIN B-TYPE LECTIN DOMAIN-CONTAINING PROTEIN"/>
    <property type="match status" value="1"/>
</dbReference>
<organism evidence="1 2">
    <name type="scientific">Bagarius yarrelli</name>
    <name type="common">Goonch</name>
    <name type="synonym">Bagrus yarrelli</name>
    <dbReference type="NCBI Taxonomy" id="175774"/>
    <lineage>
        <taxon>Eukaryota</taxon>
        <taxon>Metazoa</taxon>
        <taxon>Chordata</taxon>
        <taxon>Craniata</taxon>
        <taxon>Vertebrata</taxon>
        <taxon>Euteleostomi</taxon>
        <taxon>Actinopterygii</taxon>
        <taxon>Neopterygii</taxon>
        <taxon>Teleostei</taxon>
        <taxon>Ostariophysi</taxon>
        <taxon>Siluriformes</taxon>
        <taxon>Sisoridae</taxon>
        <taxon>Sisorinae</taxon>
        <taxon>Bagarius</taxon>
    </lineage>
</organism>
<protein>
    <recommendedName>
        <fullName evidence="3">Rapunzel 4</fullName>
    </recommendedName>
</protein>
<dbReference type="Proteomes" id="UP000319801">
    <property type="component" value="Unassembled WGS sequence"/>
</dbReference>
<comment type="caution">
    <text evidence="1">The sequence shown here is derived from an EMBL/GenBank/DDBJ whole genome shotgun (WGS) entry which is preliminary data.</text>
</comment>
<keyword evidence="2" id="KW-1185">Reference proteome</keyword>
<evidence type="ECO:0000313" key="2">
    <source>
        <dbReference type="Proteomes" id="UP000319801"/>
    </source>
</evidence>
<dbReference type="EMBL" id="VCAZ01000005">
    <property type="protein sequence ID" value="TSK20116.1"/>
    <property type="molecule type" value="Genomic_DNA"/>
</dbReference>
<name>A0A556TLT8_BAGYA</name>
<proteinExistence type="predicted"/>
<gene>
    <name evidence="1" type="ORF">Baya_1664</name>
</gene>
<evidence type="ECO:0008006" key="3">
    <source>
        <dbReference type="Google" id="ProtNLM"/>
    </source>
</evidence>
<dbReference type="InterPro" id="IPR039051">
    <property type="entry name" value="SE-CTX-like"/>
</dbReference>
<dbReference type="PANTHER" id="PTHR40472:SF10">
    <property type="entry name" value="RAPUNZEL 5"/>
    <property type="match status" value="1"/>
</dbReference>
<reference evidence="1 2" key="1">
    <citation type="journal article" date="2019" name="Genome Biol. Evol.">
        <title>Whole-Genome Sequencing of the Giant Devil Catfish, Bagarius yarrelli.</title>
        <authorList>
            <person name="Jiang W."/>
            <person name="Lv Y."/>
            <person name="Cheng L."/>
            <person name="Yang K."/>
            <person name="Chao B."/>
            <person name="Wang X."/>
            <person name="Li Y."/>
            <person name="Pan X."/>
            <person name="You X."/>
            <person name="Zhang Y."/>
            <person name="Yang J."/>
            <person name="Li J."/>
            <person name="Zhang X."/>
            <person name="Liu S."/>
            <person name="Sun C."/>
            <person name="Yang J."/>
            <person name="Shi Q."/>
        </authorList>
    </citation>
    <scope>NUCLEOTIDE SEQUENCE [LARGE SCALE GENOMIC DNA]</scope>
    <source>
        <strain evidence="1">JWS20170419001</strain>
        <tissue evidence="1">Muscle</tissue>
    </source>
</reference>
<accession>A0A556TLT8</accession>
<sequence>MSAVAEWLLENRDKIEKGVEILGQGCEILAATVGEFNPILEAVFNVSAELLSNPEGKEARYLSEQFEKVGQNLEKVQGDIKKTELAMQRSSLNIQYFKFYTQIINQHEMFKYIFTAKPKFKKLKVEEFLIHFEEYEGQKNLDCLYDAITQKNNSGQTMLETIVATEERSRRAVEEFCTSLKKVLMVGILSLMGYAALTEDPVEEDMAKKWLKRMEEVEKSMKVAVDECVDNFAEQAKMDIEQKLLKKQSSVDPEFTKFLLDAVDQKYYWVSWSLRVFKDDESKIGKFLFGKQRHVNGGGGDYFEILCNNKIRIVVSFTADPKPLNKSQIRDQIEKEKGGLEAVAESLSKSFPNCLVHTISRSKKVEEINNFKPEHFYYISHKIAHICIHSE</sequence>
<evidence type="ECO:0000313" key="1">
    <source>
        <dbReference type="EMBL" id="TSK20116.1"/>
    </source>
</evidence>